<feature type="domain" description="Rhodanese" evidence="1">
    <location>
        <begin position="38"/>
        <end position="116"/>
    </location>
</feature>
<evidence type="ECO:0000313" key="2">
    <source>
        <dbReference type="EMBL" id="MSD16608.1"/>
    </source>
</evidence>
<dbReference type="InterPro" id="IPR001763">
    <property type="entry name" value="Rhodanese-like_dom"/>
</dbReference>
<proteinExistence type="predicted"/>
<name>A0A844E4W0_EUBRA</name>
<dbReference type="PROSITE" id="PS50206">
    <property type="entry name" value="RHODANESE_3"/>
    <property type="match status" value="1"/>
</dbReference>
<evidence type="ECO:0000259" key="1">
    <source>
        <dbReference type="PROSITE" id="PS50206"/>
    </source>
</evidence>
<dbReference type="AlphaFoldDB" id="A0A844E4W0"/>
<protein>
    <recommendedName>
        <fullName evidence="1">Rhodanese domain-containing protein</fullName>
    </recommendedName>
</protein>
<dbReference type="PANTHER" id="PTHR43031">
    <property type="entry name" value="FAD-DEPENDENT OXIDOREDUCTASE"/>
    <property type="match status" value="1"/>
</dbReference>
<dbReference type="PANTHER" id="PTHR43031:SF18">
    <property type="entry name" value="RHODANESE-RELATED SULFURTRANSFERASES"/>
    <property type="match status" value="1"/>
</dbReference>
<sequence length="125" mass="14375">MADNGHKRKDKVKEKQKMGIFDRFKVLTVNDAINESRTDKNAVLIDIRAKDVYKRGYISGSINIPMTQLELIEKRVPDKEKKIYIVGSYDNEPKKAAKKLKKMGYEQAIPGGRMEEHEGPLKKLK</sequence>
<accession>A0A844E4W0</accession>
<gene>
    <name evidence="2" type="ORF">GKE72_11120</name>
</gene>
<dbReference type="InterPro" id="IPR036873">
    <property type="entry name" value="Rhodanese-like_dom_sf"/>
</dbReference>
<comment type="caution">
    <text evidence="2">The sequence shown here is derived from an EMBL/GenBank/DDBJ whole genome shotgun (WGS) entry which is preliminary data.</text>
</comment>
<dbReference type="EMBL" id="WKRA01000018">
    <property type="protein sequence ID" value="MSD16608.1"/>
    <property type="molecule type" value="Genomic_DNA"/>
</dbReference>
<dbReference type="Pfam" id="PF00581">
    <property type="entry name" value="Rhodanese"/>
    <property type="match status" value="1"/>
</dbReference>
<dbReference type="SUPFAM" id="SSF52821">
    <property type="entry name" value="Rhodanese/Cell cycle control phosphatase"/>
    <property type="match status" value="1"/>
</dbReference>
<dbReference type="InterPro" id="IPR050229">
    <property type="entry name" value="GlpE_sulfurtransferase"/>
</dbReference>
<organism evidence="2 3">
    <name type="scientific">Eubacterium ramulus</name>
    <dbReference type="NCBI Taxonomy" id="39490"/>
    <lineage>
        <taxon>Bacteria</taxon>
        <taxon>Bacillati</taxon>
        <taxon>Bacillota</taxon>
        <taxon>Clostridia</taxon>
        <taxon>Eubacteriales</taxon>
        <taxon>Eubacteriaceae</taxon>
        <taxon>Eubacterium</taxon>
    </lineage>
</organism>
<dbReference type="Gene3D" id="3.40.250.10">
    <property type="entry name" value="Rhodanese-like domain"/>
    <property type="match status" value="1"/>
</dbReference>
<dbReference type="Proteomes" id="UP000431304">
    <property type="component" value="Unassembled WGS sequence"/>
</dbReference>
<dbReference type="CDD" id="cd00158">
    <property type="entry name" value="RHOD"/>
    <property type="match status" value="1"/>
</dbReference>
<evidence type="ECO:0000313" key="3">
    <source>
        <dbReference type="Proteomes" id="UP000431304"/>
    </source>
</evidence>
<reference evidence="2 3" key="1">
    <citation type="journal article" date="2019" name="Nat. Med.">
        <title>A library of human gut bacterial isolates paired with longitudinal multiomics data enables mechanistic microbiome research.</title>
        <authorList>
            <person name="Poyet M."/>
            <person name="Groussin M."/>
            <person name="Gibbons S.M."/>
            <person name="Avila-Pacheco J."/>
            <person name="Jiang X."/>
            <person name="Kearney S.M."/>
            <person name="Perrotta A.R."/>
            <person name="Berdy B."/>
            <person name="Zhao S."/>
            <person name="Lieberman T.D."/>
            <person name="Swanson P.K."/>
            <person name="Smith M."/>
            <person name="Roesemann S."/>
            <person name="Alexander J.E."/>
            <person name="Rich S.A."/>
            <person name="Livny J."/>
            <person name="Vlamakis H."/>
            <person name="Clish C."/>
            <person name="Bullock K."/>
            <person name="Deik A."/>
            <person name="Scott J."/>
            <person name="Pierce K.A."/>
            <person name="Xavier R.J."/>
            <person name="Alm E.J."/>
        </authorList>
    </citation>
    <scope>NUCLEOTIDE SEQUENCE [LARGE SCALE GENOMIC DNA]</scope>
    <source>
        <strain evidence="2 3">BIOML-A3</strain>
    </source>
</reference>